<keyword evidence="8" id="KW-0594">Phospholipid biosynthesis</keyword>
<evidence type="ECO:0000256" key="10">
    <source>
        <dbReference type="SAM" id="Phobius"/>
    </source>
</evidence>
<dbReference type="PANTHER" id="PTHR30309">
    <property type="entry name" value="INNER MEMBRANE PROTEIN YGIH"/>
    <property type="match status" value="1"/>
</dbReference>
<evidence type="ECO:0000256" key="6">
    <source>
        <dbReference type="ARBA" id="ARBA00023098"/>
    </source>
</evidence>
<evidence type="ECO:0000313" key="11">
    <source>
        <dbReference type="EMBL" id="UZW64778.1"/>
    </source>
</evidence>
<gene>
    <name evidence="11" type="ORF">OIE46_01780</name>
</gene>
<dbReference type="PANTHER" id="PTHR30309:SF0">
    <property type="entry name" value="GLYCEROL-3-PHOSPHATE ACYLTRANSFERASE-RELATED"/>
    <property type="match status" value="1"/>
</dbReference>
<dbReference type="AlphaFoldDB" id="A0AAX3F0B0"/>
<evidence type="ECO:0000256" key="5">
    <source>
        <dbReference type="ARBA" id="ARBA00022989"/>
    </source>
</evidence>
<evidence type="ECO:0000256" key="8">
    <source>
        <dbReference type="ARBA" id="ARBA00023209"/>
    </source>
</evidence>
<dbReference type="Proteomes" id="UP001164481">
    <property type="component" value="Chromosome"/>
</dbReference>
<evidence type="ECO:0000256" key="2">
    <source>
        <dbReference type="ARBA" id="ARBA00022516"/>
    </source>
</evidence>
<evidence type="ECO:0000256" key="4">
    <source>
        <dbReference type="ARBA" id="ARBA00022692"/>
    </source>
</evidence>
<keyword evidence="5 10" id="KW-1133">Transmembrane helix</keyword>
<feature type="transmembrane region" description="Helical" evidence="10">
    <location>
        <begin position="60"/>
        <end position="91"/>
    </location>
</feature>
<accession>A0AAX3F0B0</accession>
<keyword evidence="2" id="KW-0444">Lipid biosynthesis</keyword>
<dbReference type="GO" id="GO:0043772">
    <property type="term" value="F:acyl-phosphate glycerol-3-phosphate acyltransferase activity"/>
    <property type="evidence" value="ECO:0007669"/>
    <property type="project" value="InterPro"/>
</dbReference>
<feature type="transmembrane region" description="Helical" evidence="10">
    <location>
        <begin position="12"/>
        <end position="34"/>
    </location>
</feature>
<dbReference type="EMBL" id="CP107525">
    <property type="protein sequence ID" value="UZW64778.1"/>
    <property type="molecule type" value="Genomic_DNA"/>
</dbReference>
<dbReference type="InterPro" id="IPR003811">
    <property type="entry name" value="G3P_acylTferase_PlsY"/>
</dbReference>
<evidence type="ECO:0000256" key="7">
    <source>
        <dbReference type="ARBA" id="ARBA00023136"/>
    </source>
</evidence>
<name>A0AAX3F0B0_MYCSY</name>
<dbReference type="GO" id="GO:0005886">
    <property type="term" value="C:plasma membrane"/>
    <property type="evidence" value="ECO:0007669"/>
    <property type="project" value="InterPro"/>
</dbReference>
<keyword evidence="7 10" id="KW-0472">Membrane</keyword>
<protein>
    <submittedName>
        <fullName evidence="11">Glycerol-3-phosphate acyltransferase</fullName>
    </submittedName>
</protein>
<keyword evidence="9" id="KW-1208">Phospholipid metabolism</keyword>
<evidence type="ECO:0000256" key="3">
    <source>
        <dbReference type="ARBA" id="ARBA00022679"/>
    </source>
</evidence>
<dbReference type="SMART" id="SM01207">
    <property type="entry name" value="G3P_acyltransf"/>
    <property type="match status" value="1"/>
</dbReference>
<dbReference type="Pfam" id="PF02660">
    <property type="entry name" value="G3P_acyltransf"/>
    <property type="match status" value="1"/>
</dbReference>
<evidence type="ECO:0000256" key="1">
    <source>
        <dbReference type="ARBA" id="ARBA00022475"/>
    </source>
</evidence>
<reference evidence="11" key="1">
    <citation type="submission" date="2022-10" db="EMBL/GenBank/DDBJ databases">
        <authorList>
            <person name="Wei X."/>
        </authorList>
    </citation>
    <scope>NUCLEOTIDE SEQUENCE</scope>
    <source>
        <strain evidence="11">SD2</strain>
    </source>
</reference>
<reference evidence="11" key="2">
    <citation type="submission" date="2022-11" db="EMBL/GenBank/DDBJ databases">
        <title>complete genomes of mycoplasma synoviae ZX313 strain and SD2 strain.</title>
        <authorList>
            <person name="Zhong Q."/>
        </authorList>
    </citation>
    <scope>NUCLEOTIDE SEQUENCE</scope>
    <source>
        <strain evidence="11">SD2</strain>
    </source>
</reference>
<keyword evidence="6" id="KW-0443">Lipid metabolism</keyword>
<keyword evidence="11" id="KW-0012">Acyltransferase</keyword>
<keyword evidence="3" id="KW-0808">Transferase</keyword>
<dbReference type="RefSeq" id="WP_154221414.1">
    <property type="nucleotide sequence ID" value="NZ_CP034544.1"/>
</dbReference>
<keyword evidence="1" id="KW-1003">Cell membrane</keyword>
<keyword evidence="4 10" id="KW-0812">Transmembrane</keyword>
<dbReference type="GO" id="GO:0008654">
    <property type="term" value="P:phospholipid biosynthetic process"/>
    <property type="evidence" value="ECO:0007669"/>
    <property type="project" value="UniProtKB-KW"/>
</dbReference>
<organism evidence="11 12">
    <name type="scientific">Mycoplasmopsis synoviae</name>
    <name type="common">Mycoplasma synoviae</name>
    <dbReference type="NCBI Taxonomy" id="2109"/>
    <lineage>
        <taxon>Bacteria</taxon>
        <taxon>Bacillati</taxon>
        <taxon>Mycoplasmatota</taxon>
        <taxon>Mycoplasmoidales</taxon>
        <taxon>Metamycoplasmataceae</taxon>
        <taxon>Mycoplasmopsis</taxon>
    </lineage>
</organism>
<evidence type="ECO:0000313" key="12">
    <source>
        <dbReference type="Proteomes" id="UP001164481"/>
    </source>
</evidence>
<sequence length="101" mass="11683">MIIFYNFLINLAFFIAGYLFIGSFNTSIILSYFYKKDDVRKYHSQNAGATNSLRTFGKRFALIVFIIDFLKVILTVLIAALIVHNIINIYFPFQVFVSPLN</sequence>
<evidence type="ECO:0000256" key="9">
    <source>
        <dbReference type="ARBA" id="ARBA00023264"/>
    </source>
</evidence>
<proteinExistence type="predicted"/>